<gene>
    <name evidence="1" type="ORF">ABT39_MTgene2720</name>
</gene>
<proteinExistence type="predicted"/>
<dbReference type="EMBL" id="LKAM01000002">
    <property type="protein sequence ID" value="KUM49496.1"/>
    <property type="molecule type" value="Genomic_DNA"/>
</dbReference>
<name>A0A101M1U4_PICGL</name>
<geneLocation type="mitochondrion" evidence="1"/>
<keyword evidence="1" id="KW-0496">Mitochondrion</keyword>
<accession>A0A101M1U4</accession>
<evidence type="ECO:0000313" key="1">
    <source>
        <dbReference type="EMBL" id="KUM49496.1"/>
    </source>
</evidence>
<sequence length="59" mass="6928">MFSYMLDKIAMLDRSPLNSLKSNVDLAYMLDKTCFISQRCDPRVVLCFPKRHMDTHAFL</sequence>
<comment type="caution">
    <text evidence="1">The sequence shown here is derived from an EMBL/GenBank/DDBJ whole genome shotgun (WGS) entry which is preliminary data.</text>
</comment>
<protein>
    <submittedName>
        <fullName evidence="1">Uncharacterized protein</fullName>
    </submittedName>
</protein>
<organism evidence="1">
    <name type="scientific">Picea glauca</name>
    <name type="common">White spruce</name>
    <name type="synonym">Pinus glauca</name>
    <dbReference type="NCBI Taxonomy" id="3330"/>
    <lineage>
        <taxon>Eukaryota</taxon>
        <taxon>Viridiplantae</taxon>
        <taxon>Streptophyta</taxon>
        <taxon>Embryophyta</taxon>
        <taxon>Tracheophyta</taxon>
        <taxon>Spermatophyta</taxon>
        <taxon>Pinopsida</taxon>
        <taxon>Pinidae</taxon>
        <taxon>Conifers I</taxon>
        <taxon>Pinales</taxon>
        <taxon>Pinaceae</taxon>
        <taxon>Picea</taxon>
    </lineage>
</organism>
<reference evidence="1" key="1">
    <citation type="journal article" date="2015" name="Genome Biol. Evol.">
        <title>Organellar Genomes of White Spruce (Picea glauca): Assembly and Annotation.</title>
        <authorList>
            <person name="Jackman S.D."/>
            <person name="Warren R.L."/>
            <person name="Gibb E.A."/>
            <person name="Vandervalk B.P."/>
            <person name="Mohamadi H."/>
            <person name="Chu J."/>
            <person name="Raymond A."/>
            <person name="Pleasance S."/>
            <person name="Coope R."/>
            <person name="Wildung M.R."/>
            <person name="Ritland C.E."/>
            <person name="Bousquet J."/>
            <person name="Jones S.J."/>
            <person name="Bohlmann J."/>
            <person name="Birol I."/>
        </authorList>
    </citation>
    <scope>NUCLEOTIDE SEQUENCE [LARGE SCALE GENOMIC DNA]</scope>
    <source>
        <tissue evidence="1">Flushing bud</tissue>
    </source>
</reference>
<dbReference type="AlphaFoldDB" id="A0A101M1U4"/>